<dbReference type="EMBL" id="JADWOX010000012">
    <property type="protein sequence ID" value="MBI1685395.1"/>
    <property type="molecule type" value="Genomic_DNA"/>
</dbReference>
<dbReference type="Proteomes" id="UP000639859">
    <property type="component" value="Unassembled WGS sequence"/>
</dbReference>
<proteinExistence type="predicted"/>
<name>A0ABS0T2S6_9CAUL</name>
<dbReference type="Pfam" id="PF20288">
    <property type="entry name" value="MC2"/>
    <property type="match status" value="1"/>
</dbReference>
<accession>A0ABS0T2S6</accession>
<evidence type="ECO:0008006" key="3">
    <source>
        <dbReference type="Google" id="ProtNLM"/>
    </source>
</evidence>
<organism evidence="1 2">
    <name type="scientific">Caulobacter hibisci</name>
    <dbReference type="NCBI Taxonomy" id="2035993"/>
    <lineage>
        <taxon>Bacteria</taxon>
        <taxon>Pseudomonadati</taxon>
        <taxon>Pseudomonadota</taxon>
        <taxon>Alphaproteobacteria</taxon>
        <taxon>Caulobacterales</taxon>
        <taxon>Caulobacteraceae</taxon>
        <taxon>Caulobacter</taxon>
    </lineage>
</organism>
<evidence type="ECO:0000313" key="1">
    <source>
        <dbReference type="EMBL" id="MBI1685395.1"/>
    </source>
</evidence>
<evidence type="ECO:0000313" key="2">
    <source>
        <dbReference type="Proteomes" id="UP000639859"/>
    </source>
</evidence>
<keyword evidence="2" id="KW-1185">Reference proteome</keyword>
<reference evidence="1 2" key="1">
    <citation type="submission" date="2020-11" db="EMBL/GenBank/DDBJ databases">
        <title>genome sequence of strain KACC 18849.</title>
        <authorList>
            <person name="Gao J."/>
            <person name="Zhang X."/>
        </authorList>
    </citation>
    <scope>NUCLEOTIDE SEQUENCE [LARGE SCALE GENOMIC DNA]</scope>
    <source>
        <strain evidence="1 2">KACC 18849</strain>
    </source>
</reference>
<sequence>MSPAPAPRPVARLFNTPLECGLRLLFVLDAAEGRACDLQRLIAYDYLLVHSGDVEEGPHSLHPAVPFRGGEMLVKRDVLRAGLDQMFSRELLEKHLNSAGISYCRGELTKAFLDLLSNDYAQALRCRAHWVIERFGALEDADLASFMESNIGQWGAEFDRLSALNELEL</sequence>
<gene>
    <name evidence="1" type="ORF">I4Q42_17125</name>
</gene>
<protein>
    <recommendedName>
        <fullName evidence="3">Threonine efflux protein</fullName>
    </recommendedName>
</protein>
<dbReference type="InterPro" id="IPR046904">
    <property type="entry name" value="ABC-3C_MC2"/>
</dbReference>
<comment type="caution">
    <text evidence="1">The sequence shown here is derived from an EMBL/GenBank/DDBJ whole genome shotgun (WGS) entry which is preliminary data.</text>
</comment>